<evidence type="ECO:0000256" key="16">
    <source>
        <dbReference type="ARBA" id="ARBA00024688"/>
    </source>
</evidence>
<evidence type="ECO:0000256" key="7">
    <source>
        <dbReference type="ARBA" id="ARBA00022660"/>
    </source>
</evidence>
<keyword evidence="7" id="KW-0679">Respiratory chain</keyword>
<dbReference type="InterPro" id="IPR009056">
    <property type="entry name" value="Cyt_c-like_dom"/>
</dbReference>
<dbReference type="SUPFAM" id="SSF49503">
    <property type="entry name" value="Cupredoxins"/>
    <property type="match status" value="1"/>
</dbReference>
<dbReference type="PANTHER" id="PTHR22888">
    <property type="entry name" value="CYTOCHROME C OXIDASE, SUBUNIT II"/>
    <property type="match status" value="1"/>
</dbReference>
<comment type="caution">
    <text evidence="23">The sequence shown here is derived from an EMBL/GenBank/DDBJ whole genome shotgun (WGS) entry which is preliminary data.</text>
</comment>
<dbReference type="PANTHER" id="PTHR22888:SF9">
    <property type="entry name" value="CYTOCHROME C OXIDASE SUBUNIT 2"/>
    <property type="match status" value="1"/>
</dbReference>
<evidence type="ECO:0000256" key="2">
    <source>
        <dbReference type="ARBA" id="ARBA00004418"/>
    </source>
</evidence>
<evidence type="ECO:0000256" key="8">
    <source>
        <dbReference type="ARBA" id="ARBA00022692"/>
    </source>
</evidence>
<evidence type="ECO:0000259" key="21">
    <source>
        <dbReference type="PROSITE" id="PS50857"/>
    </source>
</evidence>
<feature type="transmembrane region" description="Helical" evidence="20">
    <location>
        <begin position="64"/>
        <end position="85"/>
    </location>
</feature>
<organism evidence="23 24">
    <name type="scientific">Massilia aerilata</name>
    <dbReference type="NCBI Taxonomy" id="453817"/>
    <lineage>
        <taxon>Bacteria</taxon>
        <taxon>Pseudomonadati</taxon>
        <taxon>Pseudomonadota</taxon>
        <taxon>Betaproteobacteria</taxon>
        <taxon>Burkholderiales</taxon>
        <taxon>Oxalobacteraceae</taxon>
        <taxon>Telluria group</taxon>
        <taxon>Massilia</taxon>
    </lineage>
</organism>
<keyword evidence="8 20" id="KW-0812">Transmembrane</keyword>
<dbReference type="Gene3D" id="2.60.40.420">
    <property type="entry name" value="Cupredoxins - blue copper proteins"/>
    <property type="match status" value="1"/>
</dbReference>
<dbReference type="InterPro" id="IPR001505">
    <property type="entry name" value="Copper_CuA"/>
</dbReference>
<dbReference type="SUPFAM" id="SSF81464">
    <property type="entry name" value="Cytochrome c oxidase subunit II-like, transmembrane region"/>
    <property type="match status" value="1"/>
</dbReference>
<dbReference type="Gene3D" id="1.10.760.10">
    <property type="entry name" value="Cytochrome c-like domain"/>
    <property type="match status" value="1"/>
</dbReference>
<name>A0ABW0S4W3_9BURK</name>
<dbReference type="Pfam" id="PF00116">
    <property type="entry name" value="COX2"/>
    <property type="match status" value="1"/>
</dbReference>
<dbReference type="InterPro" id="IPR036909">
    <property type="entry name" value="Cyt_c-like_dom_sf"/>
</dbReference>
<keyword evidence="9 19" id="KW-0479">Metal-binding</keyword>
<keyword evidence="10" id="KW-1278">Translocase</keyword>
<dbReference type="InterPro" id="IPR036257">
    <property type="entry name" value="Cyt_c_oxidase_su2_TM_sf"/>
</dbReference>
<evidence type="ECO:0000256" key="10">
    <source>
        <dbReference type="ARBA" id="ARBA00022967"/>
    </source>
</evidence>
<evidence type="ECO:0000256" key="9">
    <source>
        <dbReference type="ARBA" id="ARBA00022723"/>
    </source>
</evidence>
<evidence type="ECO:0000256" key="13">
    <source>
        <dbReference type="ARBA" id="ARBA00023004"/>
    </source>
</evidence>
<evidence type="ECO:0000256" key="14">
    <source>
        <dbReference type="ARBA" id="ARBA00023008"/>
    </source>
</evidence>
<feature type="transmembrane region" description="Helical" evidence="20">
    <location>
        <begin position="21"/>
        <end position="44"/>
    </location>
</feature>
<keyword evidence="6 19" id="KW-0349">Heme</keyword>
<keyword evidence="14" id="KW-0186">Copper</keyword>
<evidence type="ECO:0000256" key="12">
    <source>
        <dbReference type="ARBA" id="ARBA00022989"/>
    </source>
</evidence>
<dbReference type="Gene3D" id="1.10.287.90">
    <property type="match status" value="1"/>
</dbReference>
<feature type="domain" description="Cytochrome oxidase subunit II copper A binding" evidence="21">
    <location>
        <begin position="97"/>
        <end position="208"/>
    </location>
</feature>
<evidence type="ECO:0000256" key="5">
    <source>
        <dbReference type="ARBA" id="ARBA00022448"/>
    </source>
</evidence>
<evidence type="ECO:0000256" key="19">
    <source>
        <dbReference type="PROSITE-ProRule" id="PRU00433"/>
    </source>
</evidence>
<comment type="catalytic activity">
    <reaction evidence="18">
        <text>4 Fe(II)-[cytochrome c] + O2 + 8 H(+)(in) = 4 Fe(III)-[cytochrome c] + 2 H2O + 4 H(+)(out)</text>
        <dbReference type="Rhea" id="RHEA:11436"/>
        <dbReference type="Rhea" id="RHEA-COMP:10350"/>
        <dbReference type="Rhea" id="RHEA-COMP:14399"/>
        <dbReference type="ChEBI" id="CHEBI:15377"/>
        <dbReference type="ChEBI" id="CHEBI:15378"/>
        <dbReference type="ChEBI" id="CHEBI:15379"/>
        <dbReference type="ChEBI" id="CHEBI:29033"/>
        <dbReference type="ChEBI" id="CHEBI:29034"/>
        <dbReference type="EC" id="7.1.1.9"/>
    </reaction>
</comment>
<comment type="subcellular location">
    <subcellularLocation>
        <location evidence="1">Membrane</location>
        <topology evidence="1">Multi-pass membrane protein</topology>
    </subcellularLocation>
    <subcellularLocation>
        <location evidence="2">Periplasm</location>
    </subcellularLocation>
</comment>
<keyword evidence="24" id="KW-1185">Reference proteome</keyword>
<evidence type="ECO:0000256" key="4">
    <source>
        <dbReference type="ARBA" id="ARBA00012949"/>
    </source>
</evidence>
<dbReference type="InterPro" id="IPR045187">
    <property type="entry name" value="CcO_II"/>
</dbReference>
<dbReference type="SUPFAM" id="SSF46626">
    <property type="entry name" value="Cytochrome c"/>
    <property type="match status" value="1"/>
</dbReference>
<dbReference type="Pfam" id="PF00034">
    <property type="entry name" value="Cytochrom_C"/>
    <property type="match status" value="1"/>
</dbReference>
<evidence type="ECO:0000313" key="23">
    <source>
        <dbReference type="EMBL" id="MFC5550372.1"/>
    </source>
</evidence>
<dbReference type="CDD" id="cd13915">
    <property type="entry name" value="CuRO_HCO_II_like_2"/>
    <property type="match status" value="1"/>
</dbReference>
<reference evidence="24" key="1">
    <citation type="journal article" date="2019" name="Int. J. Syst. Evol. Microbiol.">
        <title>The Global Catalogue of Microorganisms (GCM) 10K type strain sequencing project: providing services to taxonomists for standard genome sequencing and annotation.</title>
        <authorList>
            <consortium name="The Broad Institute Genomics Platform"/>
            <consortium name="The Broad Institute Genome Sequencing Center for Infectious Disease"/>
            <person name="Wu L."/>
            <person name="Ma J."/>
        </authorList>
    </citation>
    <scope>NUCLEOTIDE SEQUENCE [LARGE SCALE GENOMIC DNA]</scope>
    <source>
        <strain evidence="24">CGMCC 4.5798</strain>
    </source>
</reference>
<keyword evidence="15 20" id="KW-0472">Membrane</keyword>
<keyword evidence="11" id="KW-0249">Electron transport</keyword>
<protein>
    <recommendedName>
        <fullName evidence="4">cytochrome-c oxidase</fullName>
        <ecNumber evidence="4">7.1.1.9</ecNumber>
    </recommendedName>
    <alternativeName>
        <fullName evidence="17">Cytochrome aa3 subunit 2</fullName>
    </alternativeName>
</protein>
<evidence type="ECO:0000256" key="3">
    <source>
        <dbReference type="ARBA" id="ARBA00007866"/>
    </source>
</evidence>
<sequence length="316" mass="34871">MSVPFHLLPADGAQSATRLDSLALCLLLLTGAVALILLVMMVVFCVRYRAASPANRAGAREKDLGLEVAWTLIPLLLFLGLYAWGAVDYAALYKPDPAATPVFVVAKQWMWKAEHRNGRREVGELHLPLGRPVRLVLTSQDVIHSFFVPDFRIKQDAVPGRYTSIGFTPSKAGEYRLYCAEFCGTEHAMMTGKIVVQPPSEFARWLAEGPRQPGMAQRGFALFRRYGCSGCHAAGSSVHAPDLTNLLGRRVHLQDGRELVADEAYVRDAILVPRKDVVAGYEAIMPSFAGQIGEEDLLAIIEYIRESGHDERAERP</sequence>
<keyword evidence="13 19" id="KW-0408">Iron</keyword>
<evidence type="ECO:0000313" key="24">
    <source>
        <dbReference type="Proteomes" id="UP001596086"/>
    </source>
</evidence>
<evidence type="ECO:0000256" key="1">
    <source>
        <dbReference type="ARBA" id="ARBA00004141"/>
    </source>
</evidence>
<dbReference type="RefSeq" id="WP_379772865.1">
    <property type="nucleotide sequence ID" value="NZ_JBHSMZ010000015.1"/>
</dbReference>
<dbReference type="PROSITE" id="PS50857">
    <property type="entry name" value="COX2_CUA"/>
    <property type="match status" value="1"/>
</dbReference>
<evidence type="ECO:0000256" key="20">
    <source>
        <dbReference type="SAM" id="Phobius"/>
    </source>
</evidence>
<keyword evidence="12 20" id="KW-1133">Transmembrane helix</keyword>
<dbReference type="InterPro" id="IPR014222">
    <property type="entry name" value="Cyt_c_oxidase_su2"/>
</dbReference>
<dbReference type="PROSITE" id="PS00078">
    <property type="entry name" value="COX2"/>
    <property type="match status" value="1"/>
</dbReference>
<evidence type="ECO:0000259" key="22">
    <source>
        <dbReference type="PROSITE" id="PS51007"/>
    </source>
</evidence>
<dbReference type="NCBIfam" id="TIGR02866">
    <property type="entry name" value="CoxB"/>
    <property type="match status" value="1"/>
</dbReference>
<comment type="function">
    <text evidence="16">Subunits I and II form the functional core of the enzyme complex. Electrons originating in cytochrome c are transferred via heme a and Cu(A) to the binuclear center formed by heme a3 and Cu(B).</text>
</comment>
<evidence type="ECO:0000256" key="18">
    <source>
        <dbReference type="ARBA" id="ARBA00047816"/>
    </source>
</evidence>
<evidence type="ECO:0000256" key="11">
    <source>
        <dbReference type="ARBA" id="ARBA00022982"/>
    </source>
</evidence>
<dbReference type="Proteomes" id="UP001596086">
    <property type="component" value="Unassembled WGS sequence"/>
</dbReference>
<proteinExistence type="inferred from homology"/>
<evidence type="ECO:0000256" key="17">
    <source>
        <dbReference type="ARBA" id="ARBA00031399"/>
    </source>
</evidence>
<dbReference type="EC" id="7.1.1.9" evidence="4"/>
<gene>
    <name evidence="23" type="primary">coxB</name>
    <name evidence="23" type="ORF">ACFPO9_17795</name>
</gene>
<keyword evidence="5" id="KW-0813">Transport</keyword>
<dbReference type="EMBL" id="JBHSMZ010000015">
    <property type="protein sequence ID" value="MFC5550372.1"/>
    <property type="molecule type" value="Genomic_DNA"/>
</dbReference>
<dbReference type="InterPro" id="IPR002429">
    <property type="entry name" value="CcO_II-like_C"/>
</dbReference>
<evidence type="ECO:0000256" key="15">
    <source>
        <dbReference type="ARBA" id="ARBA00023136"/>
    </source>
</evidence>
<accession>A0ABW0S4W3</accession>
<dbReference type="PROSITE" id="PS51007">
    <property type="entry name" value="CYTC"/>
    <property type="match status" value="1"/>
</dbReference>
<comment type="similarity">
    <text evidence="3">Belongs to the cytochrome c oxidase subunit 2 family.</text>
</comment>
<feature type="domain" description="Cytochrome c" evidence="22">
    <location>
        <begin position="214"/>
        <end position="308"/>
    </location>
</feature>
<evidence type="ECO:0000256" key="6">
    <source>
        <dbReference type="ARBA" id="ARBA00022617"/>
    </source>
</evidence>
<dbReference type="InterPro" id="IPR008972">
    <property type="entry name" value="Cupredoxin"/>
</dbReference>